<sequence length="42" mass="4247">MAIPNKGDTTAADGGVVEATQSSPKKCKTSAVHKGRTMALTS</sequence>
<dbReference type="Proteomes" id="UP000265520">
    <property type="component" value="Unassembled WGS sequence"/>
</dbReference>
<feature type="region of interest" description="Disordered" evidence="1">
    <location>
        <begin position="1"/>
        <end position="42"/>
    </location>
</feature>
<evidence type="ECO:0000256" key="1">
    <source>
        <dbReference type="SAM" id="MobiDB-lite"/>
    </source>
</evidence>
<organism evidence="2 3">
    <name type="scientific">Trifolium medium</name>
    <dbReference type="NCBI Taxonomy" id="97028"/>
    <lineage>
        <taxon>Eukaryota</taxon>
        <taxon>Viridiplantae</taxon>
        <taxon>Streptophyta</taxon>
        <taxon>Embryophyta</taxon>
        <taxon>Tracheophyta</taxon>
        <taxon>Spermatophyta</taxon>
        <taxon>Magnoliopsida</taxon>
        <taxon>eudicotyledons</taxon>
        <taxon>Gunneridae</taxon>
        <taxon>Pentapetalae</taxon>
        <taxon>rosids</taxon>
        <taxon>fabids</taxon>
        <taxon>Fabales</taxon>
        <taxon>Fabaceae</taxon>
        <taxon>Papilionoideae</taxon>
        <taxon>50 kb inversion clade</taxon>
        <taxon>NPAAA clade</taxon>
        <taxon>Hologalegina</taxon>
        <taxon>IRL clade</taxon>
        <taxon>Trifolieae</taxon>
        <taxon>Trifolium</taxon>
    </lineage>
</organism>
<name>A0A392W4H6_9FABA</name>
<accession>A0A392W4H6</accession>
<feature type="non-terminal residue" evidence="2">
    <location>
        <position position="42"/>
    </location>
</feature>
<comment type="caution">
    <text evidence="2">The sequence shown here is derived from an EMBL/GenBank/DDBJ whole genome shotgun (WGS) entry which is preliminary data.</text>
</comment>
<keyword evidence="3" id="KW-1185">Reference proteome</keyword>
<proteinExistence type="predicted"/>
<dbReference type="AlphaFoldDB" id="A0A392W4H6"/>
<evidence type="ECO:0000313" key="3">
    <source>
        <dbReference type="Proteomes" id="UP000265520"/>
    </source>
</evidence>
<feature type="compositionally biased region" description="Basic residues" evidence="1">
    <location>
        <begin position="25"/>
        <end position="36"/>
    </location>
</feature>
<evidence type="ECO:0000313" key="2">
    <source>
        <dbReference type="EMBL" id="MCI95538.1"/>
    </source>
</evidence>
<dbReference type="EMBL" id="LXQA011389839">
    <property type="protein sequence ID" value="MCI95538.1"/>
    <property type="molecule type" value="Genomic_DNA"/>
</dbReference>
<protein>
    <submittedName>
        <fullName evidence="2">Uncharacterized protein</fullName>
    </submittedName>
</protein>
<reference evidence="2 3" key="1">
    <citation type="journal article" date="2018" name="Front. Plant Sci.">
        <title>Red Clover (Trifolium pratense) and Zigzag Clover (T. medium) - A Picture of Genomic Similarities and Differences.</title>
        <authorList>
            <person name="Dluhosova J."/>
            <person name="Istvanek J."/>
            <person name="Nedelnik J."/>
            <person name="Repkova J."/>
        </authorList>
    </citation>
    <scope>NUCLEOTIDE SEQUENCE [LARGE SCALE GENOMIC DNA]</scope>
    <source>
        <strain evidence="3">cv. 10/8</strain>
        <tissue evidence="2">Leaf</tissue>
    </source>
</reference>